<dbReference type="InterPro" id="IPR002798">
    <property type="entry name" value="SpoIIM-like"/>
</dbReference>
<feature type="transmembrane region" description="Helical" evidence="1">
    <location>
        <begin position="20"/>
        <end position="39"/>
    </location>
</feature>
<evidence type="ECO:0000256" key="1">
    <source>
        <dbReference type="SAM" id="Phobius"/>
    </source>
</evidence>
<dbReference type="RefSeq" id="WP_385940160.1">
    <property type="nucleotide sequence ID" value="NZ_JBHSOZ010000003.1"/>
</dbReference>
<keyword evidence="3" id="KW-1185">Reference proteome</keyword>
<keyword evidence="1" id="KW-0472">Membrane</keyword>
<gene>
    <name evidence="2" type="ORF">ACFPU1_08745</name>
</gene>
<evidence type="ECO:0000313" key="2">
    <source>
        <dbReference type="EMBL" id="MFC5712867.1"/>
    </source>
</evidence>
<protein>
    <submittedName>
        <fullName evidence="2">Stage II sporulation protein M</fullName>
    </submittedName>
</protein>
<proteinExistence type="predicted"/>
<dbReference type="Pfam" id="PF01944">
    <property type="entry name" value="SpoIIM"/>
    <property type="match status" value="1"/>
</dbReference>
<feature type="transmembrane region" description="Helical" evidence="1">
    <location>
        <begin position="177"/>
        <end position="198"/>
    </location>
</feature>
<keyword evidence="1" id="KW-1133">Transmembrane helix</keyword>
<accession>A0ABW0YQ62</accession>
<reference evidence="3" key="1">
    <citation type="journal article" date="2019" name="Int. J. Syst. Evol. Microbiol.">
        <title>The Global Catalogue of Microorganisms (GCM) 10K type strain sequencing project: providing services to taxonomists for standard genome sequencing and annotation.</title>
        <authorList>
            <consortium name="The Broad Institute Genomics Platform"/>
            <consortium name="The Broad Institute Genome Sequencing Center for Infectious Disease"/>
            <person name="Wu L."/>
            <person name="Ma J."/>
        </authorList>
    </citation>
    <scope>NUCLEOTIDE SEQUENCE [LARGE SCALE GENOMIC DNA]</scope>
    <source>
        <strain evidence="3">CECT 7184</strain>
    </source>
</reference>
<keyword evidence="1" id="KW-0812">Transmembrane</keyword>
<dbReference type="EMBL" id="JBHSOZ010000003">
    <property type="protein sequence ID" value="MFC5712867.1"/>
    <property type="molecule type" value="Genomic_DNA"/>
</dbReference>
<dbReference type="PANTHER" id="PTHR35337:SF1">
    <property type="entry name" value="SLR1478 PROTEIN"/>
    <property type="match status" value="1"/>
</dbReference>
<organism evidence="2 3">
    <name type="scientific">Thalassorhabdus alkalitolerans</name>
    <dbReference type="NCBI Taxonomy" id="2282697"/>
    <lineage>
        <taxon>Bacteria</taxon>
        <taxon>Bacillati</taxon>
        <taxon>Bacillota</taxon>
        <taxon>Bacilli</taxon>
        <taxon>Bacillales</taxon>
        <taxon>Bacillaceae</taxon>
        <taxon>Thalassorhabdus</taxon>
    </lineage>
</organism>
<dbReference type="Proteomes" id="UP001596142">
    <property type="component" value="Unassembled WGS sequence"/>
</dbReference>
<evidence type="ECO:0000313" key="3">
    <source>
        <dbReference type="Proteomes" id="UP001596142"/>
    </source>
</evidence>
<comment type="caution">
    <text evidence="2">The sequence shown here is derived from an EMBL/GenBank/DDBJ whole genome shotgun (WGS) entry which is preliminary data.</text>
</comment>
<dbReference type="PANTHER" id="PTHR35337">
    <property type="entry name" value="SLR1478 PROTEIN"/>
    <property type="match status" value="1"/>
</dbReference>
<sequence length="207" mass="22632">MKEFYQKEWEKAKDIYKLPFLIVFILTLAIAAGGYIFLISNPPIVHAAMEQLGAQFENMGAGPDAEHSTLFWVIVLNNLQVSFFVLILGFIPVLFLPALSPVITGLSVSVVLAFTQAAGENPLSVFALGILPHGIIEMIGLFLCSAAGIYISLSIAKKIFSPNRDSIELTLRIGQAFKTYFGVVVPLIIIAALIEGFVTPHFLDMME</sequence>
<feature type="transmembrane region" description="Helical" evidence="1">
    <location>
        <begin position="98"/>
        <end position="118"/>
    </location>
</feature>
<feature type="transmembrane region" description="Helical" evidence="1">
    <location>
        <begin position="130"/>
        <end position="156"/>
    </location>
</feature>
<name>A0ABW0YQ62_9BACI</name>
<feature type="transmembrane region" description="Helical" evidence="1">
    <location>
        <begin position="69"/>
        <end position="91"/>
    </location>
</feature>